<sequence>MAYSASSRLLYFVFSAIAFVCLVDGEKCKTLEGKWYNQLGSEVYLEHDTNGILYGEYRTAVERRNGSAGVDHSIVLGSAPYNFPGAAFAFSVVWQTGISTTVWTGQCLVREDGQETLLTSWLLRSSVNTCIDKWKSTMIGRDTFTRYEQLSGPRKPDEGKTKVPTKIDKIIHNFGPDVKNQLCNLNGNWYNTLGSEMILKQRADNVIEGEYRTAVERETGAAGNSHSKVFGIGQLGSSNSTFSFFVVWNNGSSVTGWVGQCHICGENKTEIIESTWLLRKRVEKVEDNWSSTLYSEDSFTHTETTPGPRKKDNTHTPDRSVDESPKTCYGCHTPDRSVDESPKTCDGCHLLFSFVLLGLSVLVSLLL</sequence>
<reference evidence="9 10" key="1">
    <citation type="journal article" date="2018" name="Sci. Rep.">
        <title>Comparative analysis of the Pocillopora damicornis genome highlights role of immune system in coral evolution.</title>
        <authorList>
            <person name="Cunning R."/>
            <person name="Bay R.A."/>
            <person name="Gillette P."/>
            <person name="Baker A.C."/>
            <person name="Traylor-Knowles N."/>
        </authorList>
    </citation>
    <scope>NUCLEOTIDE SEQUENCE [LARGE SCALE GENOMIC DNA]</scope>
    <source>
        <strain evidence="9">RSMAS</strain>
        <tissue evidence="9">Whole animal</tissue>
    </source>
</reference>
<dbReference type="Gene3D" id="2.40.128.30">
    <property type="entry name" value="Avidin-like"/>
    <property type="match status" value="2"/>
</dbReference>
<feature type="compositionally biased region" description="Basic and acidic residues" evidence="7">
    <location>
        <begin position="309"/>
        <end position="325"/>
    </location>
</feature>
<dbReference type="Proteomes" id="UP000275408">
    <property type="component" value="Unassembled WGS sequence"/>
</dbReference>
<dbReference type="InterPro" id="IPR036896">
    <property type="entry name" value="Avidin-like_sf"/>
</dbReference>
<dbReference type="Pfam" id="PF01382">
    <property type="entry name" value="Avidin"/>
    <property type="match status" value="2"/>
</dbReference>
<evidence type="ECO:0000256" key="7">
    <source>
        <dbReference type="SAM" id="MobiDB-lite"/>
    </source>
</evidence>
<name>A0A3M6TDP8_POCDA</name>
<dbReference type="GO" id="GO:0009374">
    <property type="term" value="F:biotin binding"/>
    <property type="evidence" value="ECO:0007669"/>
    <property type="project" value="InterPro"/>
</dbReference>
<evidence type="ECO:0000313" key="9">
    <source>
        <dbReference type="EMBL" id="RMX39525.1"/>
    </source>
</evidence>
<proteinExistence type="inferred from homology"/>
<dbReference type="PROSITE" id="PS51326">
    <property type="entry name" value="AVIDIN_2"/>
    <property type="match status" value="2"/>
</dbReference>
<accession>A0A3M6TDP8</accession>
<dbReference type="SUPFAM" id="SSF50876">
    <property type="entry name" value="Avidin/streptavidin"/>
    <property type="match status" value="2"/>
</dbReference>
<evidence type="ECO:0000256" key="6">
    <source>
        <dbReference type="PIRSR" id="PIRSR605468-51"/>
    </source>
</evidence>
<keyword evidence="5" id="KW-0092">Biotin</keyword>
<comment type="subcellular location">
    <subcellularLocation>
        <location evidence="1">Secreted</location>
    </subcellularLocation>
</comment>
<dbReference type="InterPro" id="IPR005469">
    <property type="entry name" value="Avidin"/>
</dbReference>
<evidence type="ECO:0000313" key="10">
    <source>
        <dbReference type="Proteomes" id="UP000275408"/>
    </source>
</evidence>
<evidence type="ECO:0000256" key="8">
    <source>
        <dbReference type="SAM" id="SignalP"/>
    </source>
</evidence>
<evidence type="ECO:0000256" key="1">
    <source>
        <dbReference type="ARBA" id="ARBA00004613"/>
    </source>
</evidence>
<gene>
    <name evidence="9" type="ORF">pdam_00006118</name>
</gene>
<dbReference type="InterPro" id="IPR005468">
    <property type="entry name" value="Avidin/str"/>
</dbReference>
<keyword evidence="6" id="KW-1015">Disulfide bond</keyword>
<evidence type="ECO:0000256" key="3">
    <source>
        <dbReference type="ARBA" id="ARBA00022525"/>
    </source>
</evidence>
<feature type="signal peptide" evidence="8">
    <location>
        <begin position="1"/>
        <end position="25"/>
    </location>
</feature>
<evidence type="ECO:0000256" key="4">
    <source>
        <dbReference type="ARBA" id="ARBA00022729"/>
    </source>
</evidence>
<dbReference type="SUPFAM" id="SSF48695">
    <property type="entry name" value="Multiheme cytochromes"/>
    <property type="match status" value="1"/>
</dbReference>
<dbReference type="AlphaFoldDB" id="A0A3M6TDP8"/>
<keyword evidence="10" id="KW-1185">Reference proteome</keyword>
<feature type="chain" id="PRO_5018115595" evidence="8">
    <location>
        <begin position="26"/>
        <end position="367"/>
    </location>
</feature>
<organism evidence="9 10">
    <name type="scientific">Pocillopora damicornis</name>
    <name type="common">Cauliflower coral</name>
    <name type="synonym">Millepora damicornis</name>
    <dbReference type="NCBI Taxonomy" id="46731"/>
    <lineage>
        <taxon>Eukaryota</taxon>
        <taxon>Metazoa</taxon>
        <taxon>Cnidaria</taxon>
        <taxon>Anthozoa</taxon>
        <taxon>Hexacorallia</taxon>
        <taxon>Scleractinia</taxon>
        <taxon>Astrocoeniina</taxon>
        <taxon>Pocilloporidae</taxon>
        <taxon>Pocillopora</taxon>
    </lineage>
</organism>
<keyword evidence="3" id="KW-0964">Secreted</keyword>
<dbReference type="PANTHER" id="PTHR34399:SF6">
    <property type="entry name" value="AVIDIN-LIKE"/>
    <property type="match status" value="1"/>
</dbReference>
<evidence type="ECO:0000256" key="2">
    <source>
        <dbReference type="ARBA" id="ARBA00006297"/>
    </source>
</evidence>
<dbReference type="PRINTS" id="PR00709">
    <property type="entry name" value="AVIDIN"/>
</dbReference>
<dbReference type="OrthoDB" id="2821340at2759"/>
<comment type="similarity">
    <text evidence="2">Belongs to the avidin/streptavidin family.</text>
</comment>
<keyword evidence="4 8" id="KW-0732">Signal</keyword>
<protein>
    <submittedName>
        <fullName evidence="9">Uncharacterized protein</fullName>
    </submittedName>
</protein>
<feature type="region of interest" description="Disordered" evidence="7">
    <location>
        <begin position="297"/>
        <end position="326"/>
    </location>
</feature>
<dbReference type="EMBL" id="RCHS01003809">
    <property type="protein sequence ID" value="RMX39525.1"/>
    <property type="molecule type" value="Genomic_DNA"/>
</dbReference>
<feature type="disulfide bond" evidence="6">
    <location>
        <begin position="28"/>
        <end position="107"/>
    </location>
</feature>
<dbReference type="OMA" id="HICGENK"/>
<evidence type="ECO:0000256" key="5">
    <source>
        <dbReference type="ARBA" id="ARBA00023267"/>
    </source>
</evidence>
<comment type="caution">
    <text evidence="9">The sequence shown here is derived from an EMBL/GenBank/DDBJ whole genome shotgun (WGS) entry which is preliminary data.</text>
</comment>
<dbReference type="GO" id="GO:0005576">
    <property type="term" value="C:extracellular region"/>
    <property type="evidence" value="ECO:0007669"/>
    <property type="project" value="UniProtKB-SubCell"/>
</dbReference>
<dbReference type="PANTHER" id="PTHR34399">
    <property type="entry name" value="AVIDIN-RELATED"/>
    <property type="match status" value="1"/>
</dbReference>
<dbReference type="InterPro" id="IPR051764">
    <property type="entry name" value="Avidin/Streptavidin-rel"/>
</dbReference>
<dbReference type="InterPro" id="IPR036280">
    <property type="entry name" value="Multihaem_cyt_sf"/>
</dbReference>